<sequence length="629" mass="70699">MDAVNPDESKPQPSGSPEVWSNGRAALCNAVESYFNSHQGSQYACKGKLYGLLIDKYACHRDMVKSQIIITNVGGGRKLDSTTGQMARTQNQDDACSQLKVLRAALNNRDVIVVISGSQYPYFPVVIPHTYNVLDHFIITDLWPEKDGKNISHWKIRLEKFDLQSVSWWTPHGEEDREQFNAGQYICEAQMCPTCETESKIIFQQGWICLNNKCEEFFRCESGADVDKLTYDEKFVNERSHRVGPLEPVPLVPALPNAEGGDFGTEKKFKMGMVCPKCRCCSRRMHWKGWECENPDCDFTHTVQLREVPAANAVKEEQQGKRIKASSYNEKLVGRWDLKIAGYDVEAYSFPGKDGQVVGSVFVYRATSDIRSKVNGPDDLYRAMQKEDLRLKRNPARNPGARVEQLTNHFSSNWGAFYKFGVLVETNGFAEAPEPILRGQAQLDWAHKETISAMKELFEAEEIEYCEDSMTLEPHTFNELLSLGYFESCVINYHDDGEKELGPTVATLSLGSPSIMNFAPKSSSGIGKKTKGKYGPAVLSFPLNHGDIVVMHGSMIHKHYVHSVKPAGKLRFALTCRYIRPETIHDPKARAEAIEKGKIPEGIEQLAYKGTDEPGQNLNLDDNSRGNDQ</sequence>
<feature type="binding site" evidence="1">
    <location>
        <position position="494"/>
    </location>
    <ligand>
        <name>2-oxoglutarate</name>
        <dbReference type="ChEBI" id="CHEBI:16810"/>
    </ligand>
</feature>
<evidence type="ECO:0000313" key="4">
    <source>
        <dbReference type="EMBL" id="ORY67655.1"/>
    </source>
</evidence>
<gene>
    <name evidence="4" type="ORF">BCR38DRAFT_338511</name>
</gene>
<dbReference type="AlphaFoldDB" id="A0A1Y2E9W5"/>
<dbReference type="RefSeq" id="XP_040718279.1">
    <property type="nucleotide sequence ID" value="XM_040855622.1"/>
</dbReference>
<dbReference type="Gene3D" id="2.60.120.590">
    <property type="entry name" value="Alpha-ketoglutarate-dependent dioxygenase AlkB-like"/>
    <property type="match status" value="1"/>
</dbReference>
<dbReference type="GO" id="GO:0006307">
    <property type="term" value="P:DNA alkylation repair"/>
    <property type="evidence" value="ECO:0007669"/>
    <property type="project" value="TreeGrafter"/>
</dbReference>
<dbReference type="EMBL" id="MCFJ01000004">
    <property type="protein sequence ID" value="ORY67655.1"/>
    <property type="molecule type" value="Genomic_DNA"/>
</dbReference>
<dbReference type="SUPFAM" id="SSF51197">
    <property type="entry name" value="Clavaminate synthase-like"/>
    <property type="match status" value="1"/>
</dbReference>
<feature type="domain" description="Fe2OG dioxygenase" evidence="3">
    <location>
        <begin position="476"/>
        <end position="580"/>
    </location>
</feature>
<name>A0A1Y2E9W5_9PEZI</name>
<protein>
    <recommendedName>
        <fullName evidence="3">Fe2OG dioxygenase domain-containing protein</fullName>
    </recommendedName>
</protein>
<dbReference type="InterPro" id="IPR027450">
    <property type="entry name" value="AlkB-like"/>
</dbReference>
<dbReference type="GeneID" id="63771834"/>
<proteinExistence type="predicted"/>
<dbReference type="GO" id="GO:0008198">
    <property type="term" value="F:ferrous iron binding"/>
    <property type="evidence" value="ECO:0007669"/>
    <property type="project" value="TreeGrafter"/>
</dbReference>
<organism evidence="4 5">
    <name type="scientific">Pseudomassariella vexata</name>
    <dbReference type="NCBI Taxonomy" id="1141098"/>
    <lineage>
        <taxon>Eukaryota</taxon>
        <taxon>Fungi</taxon>
        <taxon>Dikarya</taxon>
        <taxon>Ascomycota</taxon>
        <taxon>Pezizomycotina</taxon>
        <taxon>Sordariomycetes</taxon>
        <taxon>Xylariomycetidae</taxon>
        <taxon>Amphisphaeriales</taxon>
        <taxon>Pseudomassariaceae</taxon>
        <taxon>Pseudomassariella</taxon>
    </lineage>
</organism>
<feature type="region of interest" description="Disordered" evidence="2">
    <location>
        <begin position="607"/>
        <end position="629"/>
    </location>
</feature>
<dbReference type="OrthoDB" id="2163491at2759"/>
<dbReference type="Proteomes" id="UP000193689">
    <property type="component" value="Unassembled WGS sequence"/>
</dbReference>
<evidence type="ECO:0000256" key="1">
    <source>
        <dbReference type="PIRSR" id="PIRSR632852-1"/>
    </source>
</evidence>
<dbReference type="GO" id="GO:0035516">
    <property type="term" value="F:broad specificity oxidative DNA demethylase activity"/>
    <property type="evidence" value="ECO:0007669"/>
    <property type="project" value="TreeGrafter"/>
</dbReference>
<dbReference type="STRING" id="1141098.A0A1Y2E9W5"/>
<reference evidence="4 5" key="1">
    <citation type="submission" date="2016-07" db="EMBL/GenBank/DDBJ databases">
        <title>Pervasive Adenine N6-methylation of Active Genes in Fungi.</title>
        <authorList>
            <consortium name="DOE Joint Genome Institute"/>
            <person name="Mondo S.J."/>
            <person name="Dannebaum R.O."/>
            <person name="Kuo R.C."/>
            <person name="Labutti K."/>
            <person name="Haridas S."/>
            <person name="Kuo A."/>
            <person name="Salamov A."/>
            <person name="Ahrendt S.R."/>
            <person name="Lipzen A."/>
            <person name="Sullivan W."/>
            <person name="Andreopoulos W.B."/>
            <person name="Clum A."/>
            <person name="Lindquist E."/>
            <person name="Daum C."/>
            <person name="Ramamoorthy G.K."/>
            <person name="Gryganskyi A."/>
            <person name="Culley D."/>
            <person name="Magnuson J.K."/>
            <person name="James T.Y."/>
            <person name="O'Malley M.A."/>
            <person name="Stajich J.E."/>
            <person name="Spatafora J.W."/>
            <person name="Visel A."/>
            <person name="Grigoriev I.V."/>
        </authorList>
    </citation>
    <scope>NUCLEOTIDE SEQUENCE [LARGE SCALE GENOMIC DNA]</scope>
    <source>
        <strain evidence="4 5">CBS 129021</strain>
    </source>
</reference>
<dbReference type="PANTHER" id="PTHR31573">
    <property type="entry name" value="ALPHA-KETOGLUTARATE-DEPENDENT DIOXYGENASE ALKB HOMOLOG 2"/>
    <property type="match status" value="1"/>
</dbReference>
<dbReference type="PROSITE" id="PS51471">
    <property type="entry name" value="FE2OG_OXY"/>
    <property type="match status" value="1"/>
</dbReference>
<dbReference type="Pfam" id="PF13532">
    <property type="entry name" value="2OG-FeII_Oxy_2"/>
    <property type="match status" value="1"/>
</dbReference>
<keyword evidence="5" id="KW-1185">Reference proteome</keyword>
<evidence type="ECO:0000313" key="5">
    <source>
        <dbReference type="Proteomes" id="UP000193689"/>
    </source>
</evidence>
<evidence type="ECO:0000259" key="3">
    <source>
        <dbReference type="PROSITE" id="PS51471"/>
    </source>
</evidence>
<feature type="binding site" evidence="1">
    <location>
        <position position="562"/>
    </location>
    <ligand>
        <name>2-oxoglutarate</name>
        <dbReference type="ChEBI" id="CHEBI:16810"/>
    </ligand>
</feature>
<dbReference type="InterPro" id="IPR037151">
    <property type="entry name" value="AlkB-like_sf"/>
</dbReference>
<evidence type="ECO:0000256" key="2">
    <source>
        <dbReference type="SAM" id="MobiDB-lite"/>
    </source>
</evidence>
<dbReference type="InterPro" id="IPR005123">
    <property type="entry name" value="Oxoglu/Fe-dep_dioxygenase_dom"/>
</dbReference>
<dbReference type="PANTHER" id="PTHR31573:SF4">
    <property type="entry name" value="FE2OG DIOXYGENASE DOMAIN-CONTAINING PROTEIN"/>
    <property type="match status" value="1"/>
</dbReference>
<dbReference type="InterPro" id="IPR032852">
    <property type="entry name" value="ALKBH2"/>
</dbReference>
<dbReference type="InParanoid" id="A0A1Y2E9W5"/>
<comment type="caution">
    <text evidence="4">The sequence shown here is derived from an EMBL/GenBank/DDBJ whole genome shotgun (WGS) entry which is preliminary data.</text>
</comment>
<dbReference type="GO" id="GO:0051747">
    <property type="term" value="F:cytosine C-5 DNA demethylase activity"/>
    <property type="evidence" value="ECO:0007669"/>
    <property type="project" value="TreeGrafter"/>
</dbReference>
<feature type="binding site" evidence="1">
    <location>
        <position position="485"/>
    </location>
    <ligand>
        <name>2-oxoglutarate</name>
        <dbReference type="ChEBI" id="CHEBI:16810"/>
    </ligand>
</feature>
<accession>A0A1Y2E9W5</accession>